<dbReference type="EMBL" id="FTMP01000001">
    <property type="protein sequence ID" value="SIP90149.1"/>
    <property type="molecule type" value="Genomic_DNA"/>
</dbReference>
<name>A0A1N6NDJ9_AQUAC</name>
<dbReference type="Proteomes" id="UP000185841">
    <property type="component" value="Unassembled WGS sequence"/>
</dbReference>
<organism evidence="1 2">
    <name type="scientific">Aquipseudomonas alcaligenes</name>
    <name type="common">Pseudomonas alcaligenes</name>
    <dbReference type="NCBI Taxonomy" id="43263"/>
    <lineage>
        <taxon>Bacteria</taxon>
        <taxon>Pseudomonadati</taxon>
        <taxon>Pseudomonadota</taxon>
        <taxon>Gammaproteobacteria</taxon>
        <taxon>Pseudomonadales</taxon>
        <taxon>Pseudomonadaceae</taxon>
        <taxon>Aquipseudomonas</taxon>
    </lineage>
</organism>
<reference evidence="1 2" key="1">
    <citation type="submission" date="2017-01" db="EMBL/GenBank/DDBJ databases">
        <authorList>
            <person name="Mah S.A."/>
            <person name="Swanson W.J."/>
            <person name="Moy G.W."/>
            <person name="Vacquier V.D."/>
        </authorList>
    </citation>
    <scope>NUCLEOTIDE SEQUENCE [LARGE SCALE GENOMIC DNA]</scope>
    <source>
        <strain evidence="1 2">RU36E</strain>
    </source>
</reference>
<evidence type="ECO:0000313" key="1">
    <source>
        <dbReference type="EMBL" id="SIP90149.1"/>
    </source>
</evidence>
<sequence length="85" mass="10069">MSEQLFDLDEEERAILYAHRQRKQQERDRLALRLKLLDLAHRYEAWLQENGRGSSFSSFVNEFGCSEPEGNKLYQQVQAIRALLQ</sequence>
<dbReference type="AlphaFoldDB" id="A0A1N6NDJ9"/>
<dbReference type="RefSeq" id="WP_076423556.1">
    <property type="nucleotide sequence ID" value="NZ_FTMP01000001.1"/>
</dbReference>
<protein>
    <submittedName>
        <fullName evidence="1">Uncharacterized protein</fullName>
    </submittedName>
</protein>
<gene>
    <name evidence="1" type="ORF">SAMN05878282_101233</name>
</gene>
<proteinExistence type="predicted"/>
<evidence type="ECO:0000313" key="2">
    <source>
        <dbReference type="Proteomes" id="UP000185841"/>
    </source>
</evidence>
<accession>A0A1N6NDJ9</accession>